<evidence type="ECO:0000313" key="2">
    <source>
        <dbReference type="Proteomes" id="UP000235746"/>
    </source>
</evidence>
<proteinExistence type="predicted"/>
<protein>
    <submittedName>
        <fullName evidence="1">Uncharacterized protein</fullName>
    </submittedName>
</protein>
<sequence>MLNHFAEQNEITRKENADEFVMPDELEKACKTFVEACIDYRISKAKNGKGDSPDFITSLMNDKLVTLTNLTGLSNKVTTTLAREVVIDHFNQLAEQQAKQMNEYERGNF</sequence>
<evidence type="ECO:0000313" key="1">
    <source>
        <dbReference type="EMBL" id="PML55300.1"/>
    </source>
</evidence>
<reference evidence="2" key="1">
    <citation type="submission" date="2016-07" db="EMBL/GenBank/DDBJ databases">
        <title>Nontailed viruses are major unrecognized killers of bacteria in the ocean.</title>
        <authorList>
            <person name="Kauffman K."/>
            <person name="Hussain F."/>
            <person name="Yang J."/>
            <person name="Arevalo P."/>
            <person name="Brown J."/>
            <person name="Cutler M."/>
            <person name="Kelly L."/>
            <person name="Polz M.F."/>
        </authorList>
    </citation>
    <scope>NUCLEOTIDE SEQUENCE [LARGE SCALE GENOMIC DNA]</scope>
    <source>
        <strain evidence="2">10N.261.51.B8</strain>
    </source>
</reference>
<dbReference type="RefSeq" id="WP_102578758.1">
    <property type="nucleotide sequence ID" value="NZ_MCYL01000024.1"/>
</dbReference>
<organism evidence="1 2">
    <name type="scientific">Vibrio lentus</name>
    <dbReference type="NCBI Taxonomy" id="136468"/>
    <lineage>
        <taxon>Bacteria</taxon>
        <taxon>Pseudomonadati</taxon>
        <taxon>Pseudomonadota</taxon>
        <taxon>Gammaproteobacteria</taxon>
        <taxon>Vibrionales</taxon>
        <taxon>Vibrionaceae</taxon>
        <taxon>Vibrio</taxon>
    </lineage>
</organism>
<dbReference type="Proteomes" id="UP000235746">
    <property type="component" value="Unassembled WGS sequence"/>
</dbReference>
<dbReference type="EMBL" id="MCYL01000024">
    <property type="protein sequence ID" value="PML55300.1"/>
    <property type="molecule type" value="Genomic_DNA"/>
</dbReference>
<comment type="caution">
    <text evidence="1">The sequence shown here is derived from an EMBL/GenBank/DDBJ whole genome shotgun (WGS) entry which is preliminary data.</text>
</comment>
<dbReference type="AlphaFoldDB" id="A0A2N7IED4"/>
<gene>
    <name evidence="1" type="ORF">BCT74_08200</name>
</gene>
<name>A0A2N7IED4_9VIBR</name>
<accession>A0A2N7IED4</accession>